<organism evidence="1 2">
    <name type="scientific">Ancylostoma ceylanicum</name>
    <dbReference type="NCBI Taxonomy" id="53326"/>
    <lineage>
        <taxon>Eukaryota</taxon>
        <taxon>Metazoa</taxon>
        <taxon>Ecdysozoa</taxon>
        <taxon>Nematoda</taxon>
        <taxon>Chromadorea</taxon>
        <taxon>Rhabditida</taxon>
        <taxon>Rhabditina</taxon>
        <taxon>Rhabditomorpha</taxon>
        <taxon>Strongyloidea</taxon>
        <taxon>Ancylostomatidae</taxon>
        <taxon>Ancylostomatinae</taxon>
        <taxon>Ancylostoma</taxon>
    </lineage>
</organism>
<comment type="caution">
    <text evidence="1">The sequence shown here is derived from an EMBL/GenBank/DDBJ whole genome shotgun (WGS) entry which is preliminary data.</text>
</comment>
<sequence length="75" mass="8378">MNLSQRHSAGNTCLSSHMRISSILNQSLFQIYQLSLKNTKMVGPLTAAETSSMHSGYLKPLSSQQLRSEWHSVPM</sequence>
<name>A0A016TNL7_9BILA</name>
<gene>
    <name evidence="1" type="primary">Acey_s0089.g2319</name>
    <name evidence="1" type="ORF">Y032_0089g2319</name>
</gene>
<keyword evidence="2" id="KW-1185">Reference proteome</keyword>
<protein>
    <submittedName>
        <fullName evidence="1">Uncharacterized protein</fullName>
    </submittedName>
</protein>
<accession>A0A016TNL7</accession>
<reference evidence="2" key="1">
    <citation type="journal article" date="2015" name="Nat. Genet.">
        <title>The genome and transcriptome of the zoonotic hookworm Ancylostoma ceylanicum identify infection-specific gene families.</title>
        <authorList>
            <person name="Schwarz E.M."/>
            <person name="Hu Y."/>
            <person name="Antoshechkin I."/>
            <person name="Miller M.M."/>
            <person name="Sternberg P.W."/>
            <person name="Aroian R.V."/>
        </authorList>
    </citation>
    <scope>NUCLEOTIDE SEQUENCE</scope>
    <source>
        <strain evidence="2">HY135</strain>
    </source>
</reference>
<evidence type="ECO:0000313" key="2">
    <source>
        <dbReference type="Proteomes" id="UP000024635"/>
    </source>
</evidence>
<evidence type="ECO:0000313" key="1">
    <source>
        <dbReference type="EMBL" id="EYC04272.1"/>
    </source>
</evidence>
<dbReference type="EMBL" id="JARK01001425">
    <property type="protein sequence ID" value="EYC04272.1"/>
    <property type="molecule type" value="Genomic_DNA"/>
</dbReference>
<dbReference type="Proteomes" id="UP000024635">
    <property type="component" value="Unassembled WGS sequence"/>
</dbReference>
<dbReference type="AlphaFoldDB" id="A0A016TNL7"/>
<proteinExistence type="predicted"/>